<accession>A0A6A6KXK0</accession>
<evidence type="ECO:0000313" key="4">
    <source>
        <dbReference type="Proteomes" id="UP000467840"/>
    </source>
</evidence>
<sequence length="216" mass="23936">MVSIQRVRLLYCLEACGFYKEAENEGFGVLERLRGLDLGEKKKRKEKLGGFVPSVVENGDAEFAKVVVEVVVAIVKCVALEQSKAGEDYRKVIGLVEEVAPWFSFPAGCVPPSSCFRMIDLQSSLTCLICVFNLLARKCKDMTPMDMILRLYVVGLTITDCVKCRFGNSTSSKNAGDEPAACILLSDGVRFHKLASLLDSLRSYFYDVSCGVDYKR</sequence>
<dbReference type="InterPro" id="IPR056933">
    <property type="entry name" value="TPR_ESP1"/>
</dbReference>
<dbReference type="InterPro" id="IPR056932">
    <property type="entry name" value="TPR_ESP1_2nd"/>
</dbReference>
<feature type="domain" description="Separase-like second TPR repeats region" evidence="2">
    <location>
        <begin position="135"/>
        <end position="208"/>
    </location>
</feature>
<evidence type="ECO:0000259" key="1">
    <source>
        <dbReference type="Pfam" id="PF25110"/>
    </source>
</evidence>
<dbReference type="Pfam" id="PF25110">
    <property type="entry name" value="TPR_ESP1"/>
    <property type="match status" value="1"/>
</dbReference>
<organism evidence="3 4">
    <name type="scientific">Hevea brasiliensis</name>
    <name type="common">Para rubber tree</name>
    <name type="synonym">Siphonia brasiliensis</name>
    <dbReference type="NCBI Taxonomy" id="3981"/>
    <lineage>
        <taxon>Eukaryota</taxon>
        <taxon>Viridiplantae</taxon>
        <taxon>Streptophyta</taxon>
        <taxon>Embryophyta</taxon>
        <taxon>Tracheophyta</taxon>
        <taxon>Spermatophyta</taxon>
        <taxon>Magnoliopsida</taxon>
        <taxon>eudicotyledons</taxon>
        <taxon>Gunneridae</taxon>
        <taxon>Pentapetalae</taxon>
        <taxon>rosids</taxon>
        <taxon>fabids</taxon>
        <taxon>Malpighiales</taxon>
        <taxon>Euphorbiaceae</taxon>
        <taxon>Crotonoideae</taxon>
        <taxon>Micrandreae</taxon>
        <taxon>Hevea</taxon>
    </lineage>
</organism>
<reference evidence="3 4" key="1">
    <citation type="journal article" date="2020" name="Mol. Plant">
        <title>The Chromosome-Based Rubber Tree Genome Provides New Insights into Spurge Genome Evolution and Rubber Biosynthesis.</title>
        <authorList>
            <person name="Liu J."/>
            <person name="Shi C."/>
            <person name="Shi C.C."/>
            <person name="Li W."/>
            <person name="Zhang Q.J."/>
            <person name="Zhang Y."/>
            <person name="Li K."/>
            <person name="Lu H.F."/>
            <person name="Shi C."/>
            <person name="Zhu S.T."/>
            <person name="Xiao Z.Y."/>
            <person name="Nan H."/>
            <person name="Yue Y."/>
            <person name="Zhu X.G."/>
            <person name="Wu Y."/>
            <person name="Hong X.N."/>
            <person name="Fan G.Y."/>
            <person name="Tong Y."/>
            <person name="Zhang D."/>
            <person name="Mao C.L."/>
            <person name="Liu Y.L."/>
            <person name="Hao S.J."/>
            <person name="Liu W.Q."/>
            <person name="Lv M.Q."/>
            <person name="Zhang H.B."/>
            <person name="Liu Y."/>
            <person name="Hu-Tang G.R."/>
            <person name="Wang J.P."/>
            <person name="Wang J.H."/>
            <person name="Sun Y.H."/>
            <person name="Ni S.B."/>
            <person name="Chen W.B."/>
            <person name="Zhang X.C."/>
            <person name="Jiao Y.N."/>
            <person name="Eichler E.E."/>
            <person name="Li G.H."/>
            <person name="Liu X."/>
            <person name="Gao L.Z."/>
        </authorList>
    </citation>
    <scope>NUCLEOTIDE SEQUENCE [LARGE SCALE GENOMIC DNA]</scope>
    <source>
        <strain evidence="4">cv. GT1</strain>
        <tissue evidence="3">Leaf</tissue>
    </source>
</reference>
<gene>
    <name evidence="3" type="ORF">GH714_004437</name>
</gene>
<dbReference type="Proteomes" id="UP000467840">
    <property type="component" value="Chromosome 7"/>
</dbReference>
<dbReference type="AlphaFoldDB" id="A0A6A6KXK0"/>
<feature type="domain" description="Separase-like TPR repeats region" evidence="1">
    <location>
        <begin position="2"/>
        <end position="105"/>
    </location>
</feature>
<comment type="caution">
    <text evidence="3">The sequence shown here is derived from an EMBL/GenBank/DDBJ whole genome shotgun (WGS) entry which is preliminary data.</text>
</comment>
<proteinExistence type="predicted"/>
<dbReference type="Pfam" id="PF25113">
    <property type="entry name" value="TPR_ESP1_2nd"/>
    <property type="match status" value="1"/>
</dbReference>
<evidence type="ECO:0000313" key="3">
    <source>
        <dbReference type="EMBL" id="KAF2293741.1"/>
    </source>
</evidence>
<protein>
    <submittedName>
        <fullName evidence="3">Uncharacterized protein</fullName>
    </submittedName>
</protein>
<keyword evidence="4" id="KW-1185">Reference proteome</keyword>
<dbReference type="EMBL" id="JAAGAX010000013">
    <property type="protein sequence ID" value="KAF2293741.1"/>
    <property type="molecule type" value="Genomic_DNA"/>
</dbReference>
<evidence type="ECO:0000259" key="2">
    <source>
        <dbReference type="Pfam" id="PF25113"/>
    </source>
</evidence>
<name>A0A6A6KXK0_HEVBR</name>